<accession>A0A1J4NK05</accession>
<reference evidence="1" key="1">
    <citation type="submission" date="2016-10" db="EMBL/GenBank/DDBJ databases">
        <title>Genome sequence of Streptomyces mangrovisoli MUSC 149.</title>
        <authorList>
            <person name="Lee L.-H."/>
            <person name="Ser H.-L."/>
        </authorList>
    </citation>
    <scope>NUCLEOTIDE SEQUENCE [LARGE SCALE GENOMIC DNA]</scope>
    <source>
        <strain evidence="1">MUSC 149</strain>
    </source>
</reference>
<sequence length="88" mass="8887">MGSSAAVWLESHITGCGASKTVPPEPVSVAVRPPPAVSFSFTEEVSTGSWSVSSSGLAAAFAFLTTSTCEKPSALAVTLRSTPGRTSV</sequence>
<protein>
    <submittedName>
        <fullName evidence="1">Uncharacterized protein</fullName>
    </submittedName>
</protein>
<organism evidence="1 2">
    <name type="scientific">Streptomyces mangrovisoli</name>
    <dbReference type="NCBI Taxonomy" id="1428628"/>
    <lineage>
        <taxon>Bacteria</taxon>
        <taxon>Bacillati</taxon>
        <taxon>Actinomycetota</taxon>
        <taxon>Actinomycetes</taxon>
        <taxon>Kitasatosporales</taxon>
        <taxon>Streptomycetaceae</taxon>
        <taxon>Streptomyces</taxon>
    </lineage>
</organism>
<name>A0A1J4NK05_9ACTN</name>
<keyword evidence="2" id="KW-1185">Reference proteome</keyword>
<evidence type="ECO:0000313" key="1">
    <source>
        <dbReference type="EMBL" id="OIJ62713.1"/>
    </source>
</evidence>
<proteinExistence type="predicted"/>
<evidence type="ECO:0000313" key="2">
    <source>
        <dbReference type="Proteomes" id="UP000034196"/>
    </source>
</evidence>
<gene>
    <name evidence="1" type="ORF">WN71_038025</name>
</gene>
<comment type="caution">
    <text evidence="1">The sequence shown here is derived from an EMBL/GenBank/DDBJ whole genome shotgun (WGS) entry which is preliminary data.</text>
</comment>
<dbReference type="AlphaFoldDB" id="A0A1J4NK05"/>
<dbReference type="EMBL" id="LAVA02000146">
    <property type="protein sequence ID" value="OIJ62713.1"/>
    <property type="molecule type" value="Genomic_DNA"/>
</dbReference>
<dbReference type="Proteomes" id="UP000034196">
    <property type="component" value="Unassembled WGS sequence"/>
</dbReference>